<gene>
    <name evidence="2" type="ORF">SDC9_188724</name>
</gene>
<dbReference type="EMBL" id="VSSQ01098066">
    <property type="protein sequence ID" value="MPN41182.1"/>
    <property type="molecule type" value="Genomic_DNA"/>
</dbReference>
<organism evidence="2">
    <name type="scientific">bioreactor metagenome</name>
    <dbReference type="NCBI Taxonomy" id="1076179"/>
    <lineage>
        <taxon>unclassified sequences</taxon>
        <taxon>metagenomes</taxon>
        <taxon>ecological metagenomes</taxon>
    </lineage>
</organism>
<evidence type="ECO:0000256" key="1">
    <source>
        <dbReference type="SAM" id="MobiDB-lite"/>
    </source>
</evidence>
<feature type="region of interest" description="Disordered" evidence="1">
    <location>
        <begin position="44"/>
        <end position="110"/>
    </location>
</feature>
<sequence>MDQVTQSNAASAEESAAAAEEMNAQADALRNAVADLLQLAGGHQKSIEPAAPKPEKFATQSKPKTRPAAKSAHSNGGGPLKQAMPDPAILKPKAGRQTAPEAVTDGFRDF</sequence>
<name>A0A645HRR8_9ZZZZ</name>
<comment type="caution">
    <text evidence="2">The sequence shown here is derived from an EMBL/GenBank/DDBJ whole genome shotgun (WGS) entry which is preliminary data.</text>
</comment>
<protein>
    <recommendedName>
        <fullName evidence="3">Methyl-accepting chemotaxis protein</fullName>
    </recommendedName>
</protein>
<reference evidence="2" key="1">
    <citation type="submission" date="2019-08" db="EMBL/GenBank/DDBJ databases">
        <authorList>
            <person name="Kucharzyk K."/>
            <person name="Murdoch R.W."/>
            <person name="Higgins S."/>
            <person name="Loffler F."/>
        </authorList>
    </citation>
    <scope>NUCLEOTIDE SEQUENCE</scope>
</reference>
<accession>A0A645HRR8</accession>
<evidence type="ECO:0008006" key="3">
    <source>
        <dbReference type="Google" id="ProtNLM"/>
    </source>
</evidence>
<evidence type="ECO:0000313" key="2">
    <source>
        <dbReference type="EMBL" id="MPN41182.1"/>
    </source>
</evidence>
<proteinExistence type="predicted"/>
<dbReference type="AlphaFoldDB" id="A0A645HRR8"/>
<feature type="region of interest" description="Disordered" evidence="1">
    <location>
        <begin position="1"/>
        <end position="23"/>
    </location>
</feature>